<evidence type="ECO:0000259" key="14">
    <source>
        <dbReference type="PROSITE" id="PS50836"/>
    </source>
</evidence>
<evidence type="ECO:0008006" key="18">
    <source>
        <dbReference type="Google" id="ProtNLM"/>
    </source>
</evidence>
<keyword evidence="10 13" id="KW-0472">Membrane</keyword>
<dbReference type="InterPro" id="IPR005018">
    <property type="entry name" value="DOMON_domain"/>
</dbReference>
<keyword evidence="4" id="KW-0408">Iron</keyword>
<keyword evidence="7" id="KW-0732">Signal</keyword>
<keyword evidence="9 13" id="KW-1133">Transmembrane helix</keyword>
<dbReference type="PROSITE" id="PS50939">
    <property type="entry name" value="CYTOCHROME_B561"/>
    <property type="match status" value="1"/>
</dbReference>
<dbReference type="Pfam" id="PF04526">
    <property type="entry name" value="DUF568"/>
    <property type="match status" value="1"/>
</dbReference>
<evidence type="ECO:0000256" key="1">
    <source>
        <dbReference type="ARBA" id="ARBA00001970"/>
    </source>
</evidence>
<dbReference type="FunFam" id="1.20.120.1770:FF:000007">
    <property type="entry name" value="Cytochrome b561 and DOMON domain-containing protein"/>
    <property type="match status" value="1"/>
</dbReference>
<keyword evidence="5 13" id="KW-0812">Transmembrane</keyword>
<comment type="subcellular location">
    <subcellularLocation>
        <location evidence="2">Membrane</location>
        <topology evidence="2">Multi-pass membrane protein</topology>
    </subcellularLocation>
</comment>
<dbReference type="PROSITE" id="PS50836">
    <property type="entry name" value="DOMON"/>
    <property type="match status" value="1"/>
</dbReference>
<dbReference type="InterPro" id="IPR006593">
    <property type="entry name" value="Cyt_b561/ferric_Rdtase_TM"/>
</dbReference>
<evidence type="ECO:0000256" key="5">
    <source>
        <dbReference type="ARBA" id="ARBA00022692"/>
    </source>
</evidence>
<feature type="transmembrane region" description="Helical" evidence="13">
    <location>
        <begin position="373"/>
        <end position="393"/>
    </location>
</feature>
<dbReference type="PANTHER" id="PTHR23130">
    <property type="entry name" value="CYTOCHROME B561 AND DOMON DOMAIN-CONTAINING PROTEIN"/>
    <property type="match status" value="1"/>
</dbReference>
<evidence type="ECO:0000256" key="10">
    <source>
        <dbReference type="ARBA" id="ARBA00023136"/>
    </source>
</evidence>
<dbReference type="GO" id="GO:0016020">
    <property type="term" value="C:membrane"/>
    <property type="evidence" value="ECO:0007669"/>
    <property type="project" value="UniProtKB-SubCell"/>
</dbReference>
<keyword evidence="4" id="KW-0349">Heme</keyword>
<feature type="transmembrane region" description="Helical" evidence="13">
    <location>
        <begin position="304"/>
        <end position="324"/>
    </location>
</feature>
<evidence type="ECO:0000256" key="2">
    <source>
        <dbReference type="ARBA" id="ARBA00004141"/>
    </source>
</evidence>
<feature type="compositionally biased region" description="Polar residues" evidence="12">
    <location>
        <begin position="446"/>
        <end position="464"/>
    </location>
</feature>
<keyword evidence="6" id="KW-0479">Metal-binding</keyword>
<evidence type="ECO:0000256" key="8">
    <source>
        <dbReference type="ARBA" id="ARBA00022982"/>
    </source>
</evidence>
<accession>A0AAN7RBR6</accession>
<comment type="cofactor">
    <cofactor evidence="1">
        <name>heme b</name>
        <dbReference type="ChEBI" id="CHEBI:60344"/>
    </cofactor>
</comment>
<comment type="caution">
    <text evidence="16">The sequence shown here is derived from an EMBL/GenBank/DDBJ whole genome shotgun (WGS) entry which is preliminary data.</text>
</comment>
<feature type="transmembrane region" description="Helical" evidence="13">
    <location>
        <begin position="274"/>
        <end position="292"/>
    </location>
</feature>
<reference evidence="16 17" key="1">
    <citation type="journal article" date="2023" name="Hortic Res">
        <title>Pangenome of water caltrop reveals structural variations and asymmetric subgenome divergence after allopolyploidization.</title>
        <authorList>
            <person name="Zhang X."/>
            <person name="Chen Y."/>
            <person name="Wang L."/>
            <person name="Yuan Y."/>
            <person name="Fang M."/>
            <person name="Shi L."/>
            <person name="Lu R."/>
            <person name="Comes H.P."/>
            <person name="Ma Y."/>
            <person name="Chen Y."/>
            <person name="Huang G."/>
            <person name="Zhou Y."/>
            <person name="Zheng Z."/>
            <person name="Qiu Y."/>
        </authorList>
    </citation>
    <scope>NUCLEOTIDE SEQUENCE [LARGE SCALE GENOMIC DNA]</scope>
    <source>
        <strain evidence="16">F231</strain>
    </source>
</reference>
<dbReference type="PANTHER" id="PTHR23130:SF167">
    <property type="entry name" value="CYTOCHROME B561 AND DOMON DOMAIN-CONTAINING PROTEIN"/>
    <property type="match status" value="1"/>
</dbReference>
<evidence type="ECO:0000256" key="6">
    <source>
        <dbReference type="ARBA" id="ARBA00022723"/>
    </source>
</evidence>
<evidence type="ECO:0000256" key="13">
    <source>
        <dbReference type="SAM" id="Phobius"/>
    </source>
</evidence>
<organism evidence="16 17">
    <name type="scientific">Trapa natans</name>
    <name type="common">Water chestnut</name>
    <dbReference type="NCBI Taxonomy" id="22666"/>
    <lineage>
        <taxon>Eukaryota</taxon>
        <taxon>Viridiplantae</taxon>
        <taxon>Streptophyta</taxon>
        <taxon>Embryophyta</taxon>
        <taxon>Tracheophyta</taxon>
        <taxon>Spermatophyta</taxon>
        <taxon>Magnoliopsida</taxon>
        <taxon>eudicotyledons</taxon>
        <taxon>Gunneridae</taxon>
        <taxon>Pentapetalae</taxon>
        <taxon>rosids</taxon>
        <taxon>malvids</taxon>
        <taxon>Myrtales</taxon>
        <taxon>Lythraceae</taxon>
        <taxon>Trapa</taxon>
    </lineage>
</organism>
<dbReference type="CDD" id="cd09629">
    <property type="entry name" value="DOMON_CIL1_like"/>
    <property type="match status" value="1"/>
</dbReference>
<comment type="function">
    <text evidence="11">May act as a catecholamine-responsive trans-membrane electron transporter.</text>
</comment>
<dbReference type="Proteomes" id="UP001346149">
    <property type="component" value="Unassembled WGS sequence"/>
</dbReference>
<feature type="transmembrane region" description="Helical" evidence="13">
    <location>
        <begin position="23"/>
        <end position="40"/>
    </location>
</feature>
<feature type="region of interest" description="Disordered" evidence="12">
    <location>
        <begin position="441"/>
        <end position="464"/>
    </location>
</feature>
<sequence length="464" mass="50362">MPSSLSSSPYPEISPSPTTPSKLYHFQALLAFLLKAAGFWRGTYRNLRNQKARYKMRSSDVVFSSFFVFFISIAVFSASFVPVAVSQEACRSYTFNTTTNGALQTYQTCLDLSVLSCSFHWTYSQSTGVADVAFRCSGTSSLNWISWGINPSGQRMAGTQALFAFQNSNSSAMMAYTTPLDNYPSLKQGTLSFGVPSISATLVGNVMTIFARLQLAAGTTTVNQVWQVGPVSSGTPGIHATSGANMQSVGSIDLLSGTATAGSNSRSRRRNVHGVLNAVSWGTLMPLGALIARYLKVFKAADPAWFYLHVTCQVTAYGVGVGGWATGLKLKNDFNSNNDVHGNIGAVLFAMATLQVFALLLRPKNDHKYRLYWNIYHHSIGYAVIILSVINVFKGLDILDPEQKWRTAYILVISIIGGAFAILEAVTWAIVLKRRRTGSSERKFSGSLNGTNGYTNGRAHSNGV</sequence>
<name>A0AAN7RBR6_TRANT</name>
<evidence type="ECO:0000256" key="12">
    <source>
        <dbReference type="SAM" id="MobiDB-lite"/>
    </source>
</evidence>
<proteinExistence type="predicted"/>
<keyword evidence="3" id="KW-0813">Transport</keyword>
<dbReference type="Pfam" id="PF03188">
    <property type="entry name" value="Cytochrom_B561"/>
    <property type="match status" value="1"/>
</dbReference>
<dbReference type="InterPro" id="IPR045265">
    <property type="entry name" value="AIR12_DOMON"/>
</dbReference>
<evidence type="ECO:0000256" key="11">
    <source>
        <dbReference type="ARBA" id="ARBA00053871"/>
    </source>
</evidence>
<dbReference type="AlphaFoldDB" id="A0AAN7RBR6"/>
<dbReference type="SMART" id="SM00665">
    <property type="entry name" value="B561"/>
    <property type="match status" value="1"/>
</dbReference>
<evidence type="ECO:0000313" key="17">
    <source>
        <dbReference type="Proteomes" id="UP001346149"/>
    </source>
</evidence>
<dbReference type="CDD" id="cd08760">
    <property type="entry name" value="Cyt_b561_FRRS1_like"/>
    <property type="match status" value="1"/>
</dbReference>
<feature type="transmembrane region" description="Helical" evidence="13">
    <location>
        <begin position="408"/>
        <end position="432"/>
    </location>
</feature>
<feature type="transmembrane region" description="Helical" evidence="13">
    <location>
        <begin position="344"/>
        <end position="361"/>
    </location>
</feature>
<gene>
    <name evidence="16" type="ORF">SAY86_029248</name>
</gene>
<dbReference type="Gene3D" id="1.20.120.1770">
    <property type="match status" value="1"/>
</dbReference>
<evidence type="ECO:0000256" key="7">
    <source>
        <dbReference type="ARBA" id="ARBA00022729"/>
    </source>
</evidence>
<keyword evidence="17" id="KW-1185">Reference proteome</keyword>
<feature type="domain" description="DOMON" evidence="14">
    <location>
        <begin position="115"/>
        <end position="229"/>
    </location>
</feature>
<evidence type="ECO:0000256" key="4">
    <source>
        <dbReference type="ARBA" id="ARBA00022617"/>
    </source>
</evidence>
<protein>
    <recommendedName>
        <fullName evidence="18">Cytochrome b561 and DOMON domain-containing protein</fullName>
    </recommendedName>
</protein>
<keyword evidence="8" id="KW-0249">Electron transport</keyword>
<dbReference type="GO" id="GO:0046872">
    <property type="term" value="F:metal ion binding"/>
    <property type="evidence" value="ECO:0007669"/>
    <property type="project" value="UniProtKB-KW"/>
</dbReference>
<evidence type="ECO:0000313" key="16">
    <source>
        <dbReference type="EMBL" id="KAK4796922.1"/>
    </source>
</evidence>
<feature type="domain" description="Cytochrome b561" evidence="15">
    <location>
        <begin position="235"/>
        <end position="432"/>
    </location>
</feature>
<evidence type="ECO:0000256" key="9">
    <source>
        <dbReference type="ARBA" id="ARBA00022989"/>
    </source>
</evidence>
<dbReference type="EMBL" id="JAXQNO010000006">
    <property type="protein sequence ID" value="KAK4796922.1"/>
    <property type="molecule type" value="Genomic_DNA"/>
</dbReference>
<evidence type="ECO:0000256" key="3">
    <source>
        <dbReference type="ARBA" id="ARBA00022448"/>
    </source>
</evidence>
<feature type="transmembrane region" description="Helical" evidence="13">
    <location>
        <begin position="61"/>
        <end position="85"/>
    </location>
</feature>
<evidence type="ECO:0000259" key="15">
    <source>
        <dbReference type="PROSITE" id="PS50939"/>
    </source>
</evidence>